<keyword evidence="10" id="KW-1185">Reference proteome</keyword>
<dbReference type="PANTHER" id="PTHR43842:SF2">
    <property type="entry name" value="PROPIONYL-COA CARBOXYLASE BETA CHAIN, MITOCHONDRIAL"/>
    <property type="match status" value="1"/>
</dbReference>
<dbReference type="AlphaFoldDB" id="A0AAD5SMH1"/>
<evidence type="ECO:0000256" key="1">
    <source>
        <dbReference type="ARBA" id="ARBA00005060"/>
    </source>
</evidence>
<evidence type="ECO:0000313" key="10">
    <source>
        <dbReference type="Proteomes" id="UP001211907"/>
    </source>
</evidence>
<protein>
    <recommendedName>
        <fullName evidence="4">Propionyl-CoA carboxylase beta chain, mitochondrial</fullName>
        <ecNumber evidence="2">6.4.1.3</ecNumber>
    </recommendedName>
    <alternativeName>
        <fullName evidence="5">Propanoyl-CoA:carbon dioxide ligase subunit beta</fullName>
    </alternativeName>
</protein>
<dbReference type="PANTHER" id="PTHR43842">
    <property type="entry name" value="PROPIONYL-COA CARBOXYLASE BETA CHAIN"/>
    <property type="match status" value="1"/>
</dbReference>
<dbReference type="GO" id="GO:0005739">
    <property type="term" value="C:mitochondrion"/>
    <property type="evidence" value="ECO:0007669"/>
    <property type="project" value="TreeGrafter"/>
</dbReference>
<dbReference type="EC" id="6.4.1.3" evidence="2"/>
<feature type="domain" description="CoA carboxyltransferase N-terminal" evidence="8">
    <location>
        <begin position="1"/>
        <end position="194"/>
    </location>
</feature>
<comment type="catalytic activity">
    <reaction evidence="6">
        <text>butanoyl-CoA + hydrogencarbonate + ATP = (2S)-ethylmalonyl-CoA + ADP + phosphate + H(+)</text>
        <dbReference type="Rhea" id="RHEA:59520"/>
        <dbReference type="ChEBI" id="CHEBI:15378"/>
        <dbReference type="ChEBI" id="CHEBI:17544"/>
        <dbReference type="ChEBI" id="CHEBI:30616"/>
        <dbReference type="ChEBI" id="CHEBI:43474"/>
        <dbReference type="ChEBI" id="CHEBI:57371"/>
        <dbReference type="ChEBI" id="CHEBI:60909"/>
        <dbReference type="ChEBI" id="CHEBI:456216"/>
    </reaction>
    <physiologicalReaction direction="left-to-right" evidence="6">
        <dbReference type="Rhea" id="RHEA:59521"/>
    </physiologicalReaction>
</comment>
<dbReference type="InterPro" id="IPR034733">
    <property type="entry name" value="AcCoA_carboxyl_beta"/>
</dbReference>
<reference evidence="9" key="1">
    <citation type="submission" date="2020-05" db="EMBL/GenBank/DDBJ databases">
        <title>Phylogenomic resolution of chytrid fungi.</title>
        <authorList>
            <person name="Stajich J.E."/>
            <person name="Amses K."/>
            <person name="Simmons R."/>
            <person name="Seto K."/>
            <person name="Myers J."/>
            <person name="Bonds A."/>
            <person name="Quandt C.A."/>
            <person name="Barry K."/>
            <person name="Liu P."/>
            <person name="Grigoriev I."/>
            <person name="Longcore J.E."/>
            <person name="James T.Y."/>
        </authorList>
    </citation>
    <scope>NUCLEOTIDE SEQUENCE</scope>
    <source>
        <strain evidence="9">JEL0513</strain>
    </source>
</reference>
<comment type="pathway">
    <text evidence="1">Metabolic intermediate metabolism; propanoyl-CoA degradation; succinyl-CoA from propanoyl-CoA: step 1/3.</text>
</comment>
<dbReference type="InterPro" id="IPR029045">
    <property type="entry name" value="ClpP/crotonase-like_dom_sf"/>
</dbReference>
<evidence type="ECO:0000259" key="8">
    <source>
        <dbReference type="PROSITE" id="PS50980"/>
    </source>
</evidence>
<dbReference type="InterPro" id="IPR011762">
    <property type="entry name" value="COA_CT_N"/>
</dbReference>
<accession>A0AAD5SMH1</accession>
<organism evidence="9 10">
    <name type="scientific">Physocladia obscura</name>
    <dbReference type="NCBI Taxonomy" id="109957"/>
    <lineage>
        <taxon>Eukaryota</taxon>
        <taxon>Fungi</taxon>
        <taxon>Fungi incertae sedis</taxon>
        <taxon>Chytridiomycota</taxon>
        <taxon>Chytridiomycota incertae sedis</taxon>
        <taxon>Chytridiomycetes</taxon>
        <taxon>Chytridiales</taxon>
        <taxon>Chytriomycetaceae</taxon>
        <taxon>Physocladia</taxon>
    </lineage>
</organism>
<dbReference type="GO" id="GO:0004658">
    <property type="term" value="F:propionyl-CoA carboxylase activity"/>
    <property type="evidence" value="ECO:0007669"/>
    <property type="project" value="UniProtKB-EC"/>
</dbReference>
<sequence length="226" mass="24092">MEKQKITGDGVVTGHGTINGRLVYLFSQDFTAYGGSLSKTHAQKICKVMDQALLVGAPVIGLNDSGGARIQEGVDSLGGYADIFLKNVLSSGVIPQISMIMGPCAGGAVYSPALTDFTFMVRDSSYLFVTGPDVVKAVTNEDVTQEELGGAKAHTTKSGVAHLAFDNDIEALARLREFYDFLPLSNREDVPVKKTADSGSRTDPVLNTIVPADSTKAYDIKDVIER</sequence>
<evidence type="ECO:0000256" key="5">
    <source>
        <dbReference type="ARBA" id="ARBA00042797"/>
    </source>
</evidence>
<proteinExistence type="predicted"/>
<dbReference type="Gene3D" id="3.90.226.10">
    <property type="entry name" value="2-enoyl-CoA Hydratase, Chain A, domain 1"/>
    <property type="match status" value="1"/>
</dbReference>
<evidence type="ECO:0000256" key="6">
    <source>
        <dbReference type="ARBA" id="ARBA00048208"/>
    </source>
</evidence>
<comment type="subunit">
    <text evidence="3">The holoenzyme is a dodecamer composed of 6 PCCA/alpha subunits and 6 PCCB/beta subunits.</text>
</comment>
<gene>
    <name evidence="9" type="ORF">HK100_009670</name>
</gene>
<evidence type="ECO:0000256" key="2">
    <source>
        <dbReference type="ARBA" id="ARBA00013050"/>
    </source>
</evidence>
<name>A0AAD5SMH1_9FUNG</name>
<comment type="caution">
    <text evidence="9">The sequence shown here is derived from an EMBL/GenBank/DDBJ whole genome shotgun (WGS) entry which is preliminary data.</text>
</comment>
<dbReference type="SUPFAM" id="SSF52096">
    <property type="entry name" value="ClpP/crotonase"/>
    <property type="match status" value="1"/>
</dbReference>
<dbReference type="PROSITE" id="PS50980">
    <property type="entry name" value="COA_CT_NTER"/>
    <property type="match status" value="1"/>
</dbReference>
<evidence type="ECO:0000256" key="7">
    <source>
        <dbReference type="ARBA" id="ARBA00049495"/>
    </source>
</evidence>
<dbReference type="Pfam" id="PF01039">
    <property type="entry name" value="Carboxyl_trans"/>
    <property type="match status" value="1"/>
</dbReference>
<dbReference type="InterPro" id="IPR051047">
    <property type="entry name" value="AccD/PCCB"/>
</dbReference>
<evidence type="ECO:0000256" key="4">
    <source>
        <dbReference type="ARBA" id="ARBA00041138"/>
    </source>
</evidence>
<evidence type="ECO:0000256" key="3">
    <source>
        <dbReference type="ARBA" id="ARBA00038567"/>
    </source>
</evidence>
<dbReference type="EMBL" id="JADGJH010005030">
    <property type="protein sequence ID" value="KAJ3082473.1"/>
    <property type="molecule type" value="Genomic_DNA"/>
</dbReference>
<comment type="catalytic activity">
    <reaction evidence="7">
        <text>propanoyl-CoA + hydrogencarbonate + ATP = (S)-methylmalonyl-CoA + ADP + phosphate + H(+)</text>
        <dbReference type="Rhea" id="RHEA:23720"/>
        <dbReference type="ChEBI" id="CHEBI:15378"/>
        <dbReference type="ChEBI" id="CHEBI:17544"/>
        <dbReference type="ChEBI" id="CHEBI:30616"/>
        <dbReference type="ChEBI" id="CHEBI:43474"/>
        <dbReference type="ChEBI" id="CHEBI:57327"/>
        <dbReference type="ChEBI" id="CHEBI:57392"/>
        <dbReference type="ChEBI" id="CHEBI:456216"/>
        <dbReference type="EC" id="6.4.1.3"/>
    </reaction>
    <physiologicalReaction direction="left-to-right" evidence="7">
        <dbReference type="Rhea" id="RHEA:23721"/>
    </physiologicalReaction>
</comment>
<dbReference type="Proteomes" id="UP001211907">
    <property type="component" value="Unassembled WGS sequence"/>
</dbReference>
<evidence type="ECO:0000313" key="9">
    <source>
        <dbReference type="EMBL" id="KAJ3082473.1"/>
    </source>
</evidence>
<feature type="non-terminal residue" evidence="9">
    <location>
        <position position="1"/>
    </location>
</feature>